<comment type="caution">
    <text evidence="1">The sequence shown here is derived from an EMBL/GenBank/DDBJ whole genome shotgun (WGS) entry which is preliminary data.</text>
</comment>
<proteinExistence type="predicted"/>
<dbReference type="Proteomes" id="UP000560000">
    <property type="component" value="Unassembled WGS sequence"/>
</dbReference>
<dbReference type="STRING" id="1543381.LF63_0101280"/>
<dbReference type="Proteomes" id="UP000029708">
    <property type="component" value="Unassembled WGS sequence"/>
</dbReference>
<protein>
    <submittedName>
        <fullName evidence="1">Uncharacterized protein</fullName>
    </submittedName>
</protein>
<evidence type="ECO:0000313" key="1">
    <source>
        <dbReference type="EMBL" id="KGI79018.1"/>
    </source>
</evidence>
<reference evidence="2 4" key="2">
    <citation type="submission" date="2020-08" db="EMBL/GenBank/DDBJ databases">
        <title>Genomic Encyclopedia of Type Strains, Phase IV (KMG-IV): sequencing the most valuable type-strain genomes for metagenomic binning, comparative biology and taxonomic classification.</title>
        <authorList>
            <person name="Goeker M."/>
        </authorList>
    </citation>
    <scope>NUCLEOTIDE SEQUENCE [LARGE SCALE GENOMIC DNA]</scope>
    <source>
        <strain evidence="2 4">DSM 107085</strain>
    </source>
</reference>
<evidence type="ECO:0000313" key="2">
    <source>
        <dbReference type="EMBL" id="MBB6184631.1"/>
    </source>
</evidence>
<dbReference type="EMBL" id="JACHET010000001">
    <property type="protein sequence ID" value="MBB6184631.1"/>
    <property type="molecule type" value="Genomic_DNA"/>
</dbReference>
<name>A0A099CYJ3_9GAMM</name>
<dbReference type="AlphaFoldDB" id="A0A099CYJ3"/>
<dbReference type="RefSeq" id="WP_043099107.1">
    <property type="nucleotide sequence ID" value="NZ_JACHET010000001.1"/>
</dbReference>
<evidence type="ECO:0000313" key="3">
    <source>
        <dbReference type="Proteomes" id="UP000029708"/>
    </source>
</evidence>
<keyword evidence="3" id="KW-1185">Reference proteome</keyword>
<evidence type="ECO:0000313" key="4">
    <source>
        <dbReference type="Proteomes" id="UP000560000"/>
    </source>
</evidence>
<dbReference type="HOGENOM" id="CLU_129821_0_0_6"/>
<gene>
    <name evidence="2" type="ORF">HNQ86_001976</name>
    <name evidence="1" type="ORF">LF63_0101280</name>
</gene>
<reference evidence="1 3" key="1">
    <citation type="submission" date="2014-09" db="EMBL/GenBank/DDBJ databases">
        <title>Xanthomonadaceae 3.5X direct submission.</title>
        <authorList>
            <person name="Fang T."/>
            <person name="Wang H."/>
        </authorList>
    </citation>
    <scope>NUCLEOTIDE SEQUENCE [LARGE SCALE GENOMIC DNA]</scope>
    <source>
        <strain evidence="1 3">3.5X</strain>
    </source>
</reference>
<organism evidence="1 3">
    <name type="scientific">Oleiagrimonas soli</name>
    <dbReference type="NCBI Taxonomy" id="1543381"/>
    <lineage>
        <taxon>Bacteria</taxon>
        <taxon>Pseudomonadati</taxon>
        <taxon>Pseudomonadota</taxon>
        <taxon>Gammaproteobacteria</taxon>
        <taxon>Lysobacterales</taxon>
        <taxon>Rhodanobacteraceae</taxon>
        <taxon>Oleiagrimonas</taxon>
    </lineage>
</organism>
<accession>A0A099CYJ3</accession>
<dbReference type="EMBL" id="JROI01000004">
    <property type="protein sequence ID" value="KGI79018.1"/>
    <property type="molecule type" value="Genomic_DNA"/>
</dbReference>
<sequence length="177" mass="19762">MARRRLLWLLVPVVAITAIAGWNYFGVQQPLSEALAADSRNEGLSVFAHYQWYVNSDVLVFDLRGVSGTNSEADVFRSMLQFAQAVQSRNFSKVILAYKGTPRFMLEGAYFKQLGEEFAFQNPVYTLRTLPEHVYNLDGTPAFGTWTGGLLGVVGHQMQDLNAFGKQWFINDAASGN</sequence>